<dbReference type="Gene3D" id="1.10.150.20">
    <property type="entry name" value="5' to 3' exonuclease, C-terminal subdomain"/>
    <property type="match status" value="1"/>
</dbReference>
<organism evidence="7 8">
    <name type="scientific">Shewanella metallivivens</name>
    <dbReference type="NCBI Taxonomy" id="2872342"/>
    <lineage>
        <taxon>Bacteria</taxon>
        <taxon>Pseudomonadati</taxon>
        <taxon>Pseudomonadota</taxon>
        <taxon>Gammaproteobacteria</taxon>
        <taxon>Alteromonadales</taxon>
        <taxon>Shewanellaceae</taxon>
        <taxon>Shewanella</taxon>
    </lineage>
</organism>
<feature type="domain" description="UmuC" evidence="6">
    <location>
        <begin position="2"/>
        <end position="188"/>
    </location>
</feature>
<accession>A0ABT5TM45</accession>
<sequence>MFALVDATSYYCSAEQVFRPEWRHRPVIVLSNNDGCVVAANRLAIELGVPKFKPYFEIADLCRQHQVVVLSSNYELYADLSTKMMQVIGRFAPEQHIYSIDESFLSFKHCQQTIPCLATHARRIRQTVWQYTRLPVCVGIGSTLTLAKVANKAAKLSASSGGVCVIDNEVVRQATLTSLPVSDVWGIGRKTAAKLALMNIHTAWELANTSPTMMRKQFSIEIERTIRELNGVMCKQWEQAKADKQQIFSTRSVGERITDIDSLHQAFCMHISIAAAKARKQQSLCKVMMLFAHNSPHDSYPQSFKVNVNFTCATHCSVEMTHAASNVIQQLYRPGVHYYKVGVGLLDLVSSQHQQLDLFNVSKAKPQLMQVLDNINHRYGNDTLFLGAQGTQQKWAMHRDFLTPQYTTDWRHIPIIRCE</sequence>
<evidence type="ECO:0000256" key="5">
    <source>
        <dbReference type="ARBA" id="ARBA00023236"/>
    </source>
</evidence>
<dbReference type="SUPFAM" id="SSF56672">
    <property type="entry name" value="DNA/RNA polymerases"/>
    <property type="match status" value="1"/>
</dbReference>
<dbReference type="PROSITE" id="PS50173">
    <property type="entry name" value="UMUC"/>
    <property type="match status" value="1"/>
</dbReference>
<name>A0ABT5TM45_9GAMM</name>
<evidence type="ECO:0000256" key="3">
    <source>
        <dbReference type="ARBA" id="ARBA00023199"/>
    </source>
</evidence>
<gene>
    <name evidence="7" type="ORF">PQR79_11285</name>
</gene>
<keyword evidence="8" id="KW-1185">Reference proteome</keyword>
<dbReference type="Pfam" id="PF11799">
    <property type="entry name" value="IMS_C"/>
    <property type="match status" value="1"/>
</dbReference>
<dbReference type="Gene3D" id="3.30.70.270">
    <property type="match status" value="1"/>
</dbReference>
<dbReference type="Pfam" id="PF11798">
    <property type="entry name" value="IMS_HHH"/>
    <property type="match status" value="1"/>
</dbReference>
<reference evidence="7 8" key="1">
    <citation type="submission" date="2023-02" db="EMBL/GenBank/DDBJ databases">
        <title>Genome sequence of Shewanella metallivivens ER-Te-42B-Light, sp. nov., enriched from sulfide tube worms (Riftia pachyptila) isolated from Explorer Ridge in the Pacific Ocean.</title>
        <authorList>
            <person name="Maltman C."/>
            <person name="Kuzyk S.B."/>
            <person name="Kyndt J.A."/>
            <person name="Yurkov V."/>
        </authorList>
    </citation>
    <scope>NUCLEOTIDE SEQUENCE [LARGE SCALE GENOMIC DNA]</scope>
    <source>
        <strain evidence="7 8">ER-Te-42B-Light</strain>
    </source>
</reference>
<keyword evidence="4" id="KW-0234">DNA repair</keyword>
<dbReference type="Gene3D" id="3.40.1170.60">
    <property type="match status" value="1"/>
</dbReference>
<dbReference type="InterPro" id="IPR043502">
    <property type="entry name" value="DNA/RNA_pol_sf"/>
</dbReference>
<dbReference type="Pfam" id="PF00817">
    <property type="entry name" value="IMS"/>
    <property type="match status" value="1"/>
</dbReference>
<dbReference type="InterPro" id="IPR025188">
    <property type="entry name" value="DUF4113"/>
</dbReference>
<keyword evidence="5" id="KW-0742">SOS response</keyword>
<proteinExistence type="inferred from homology"/>
<dbReference type="PANTHER" id="PTHR11076">
    <property type="entry name" value="DNA REPAIR POLYMERASE UMUC / TRANSFERASE FAMILY MEMBER"/>
    <property type="match status" value="1"/>
</dbReference>
<evidence type="ECO:0000256" key="4">
    <source>
        <dbReference type="ARBA" id="ARBA00023204"/>
    </source>
</evidence>
<dbReference type="InterPro" id="IPR017961">
    <property type="entry name" value="DNA_pol_Y-fam_little_finger"/>
</dbReference>
<dbReference type="InterPro" id="IPR043128">
    <property type="entry name" value="Rev_trsase/Diguanyl_cyclase"/>
</dbReference>
<comment type="similarity">
    <text evidence="1">Belongs to the DNA polymerase type-Y family.</text>
</comment>
<protein>
    <submittedName>
        <fullName evidence="7">Y-family DNA polymerase</fullName>
    </submittedName>
</protein>
<dbReference type="InterPro" id="IPR050116">
    <property type="entry name" value="DNA_polymerase-Y"/>
</dbReference>
<evidence type="ECO:0000256" key="2">
    <source>
        <dbReference type="ARBA" id="ARBA00022763"/>
    </source>
</evidence>
<evidence type="ECO:0000256" key="1">
    <source>
        <dbReference type="ARBA" id="ARBA00010945"/>
    </source>
</evidence>
<evidence type="ECO:0000259" key="6">
    <source>
        <dbReference type="PROSITE" id="PS50173"/>
    </source>
</evidence>
<dbReference type="InterPro" id="IPR024728">
    <property type="entry name" value="PolY_HhH_motif"/>
</dbReference>
<dbReference type="PANTHER" id="PTHR11076:SF34">
    <property type="entry name" value="PROTEIN UMUC"/>
    <property type="match status" value="1"/>
</dbReference>
<keyword evidence="2" id="KW-0227">DNA damage</keyword>
<dbReference type="RefSeq" id="WP_238103232.1">
    <property type="nucleotide sequence ID" value="NZ_JAQQPZ010000008.1"/>
</dbReference>
<dbReference type="Pfam" id="PF13438">
    <property type="entry name" value="DUF4113"/>
    <property type="match status" value="1"/>
</dbReference>
<evidence type="ECO:0000313" key="8">
    <source>
        <dbReference type="Proteomes" id="UP001213691"/>
    </source>
</evidence>
<comment type="caution">
    <text evidence="7">The sequence shown here is derived from an EMBL/GenBank/DDBJ whole genome shotgun (WGS) entry which is preliminary data.</text>
</comment>
<dbReference type="EMBL" id="JAQQPZ010000008">
    <property type="protein sequence ID" value="MDD8059680.1"/>
    <property type="molecule type" value="Genomic_DNA"/>
</dbReference>
<dbReference type="Proteomes" id="UP001213691">
    <property type="component" value="Unassembled WGS sequence"/>
</dbReference>
<dbReference type="CDD" id="cd01700">
    <property type="entry name" value="PolY_Pol_V_umuC"/>
    <property type="match status" value="1"/>
</dbReference>
<dbReference type="InterPro" id="IPR001126">
    <property type="entry name" value="UmuC"/>
</dbReference>
<keyword evidence="3" id="KW-0741">SOS mutagenesis</keyword>
<evidence type="ECO:0000313" key="7">
    <source>
        <dbReference type="EMBL" id="MDD8059680.1"/>
    </source>
</evidence>